<dbReference type="PANTHER" id="PTHR43037:SF1">
    <property type="entry name" value="BLL1128 PROTEIN"/>
    <property type="match status" value="1"/>
</dbReference>
<dbReference type="Pfam" id="PF01738">
    <property type="entry name" value="DLH"/>
    <property type="match status" value="1"/>
</dbReference>
<dbReference type="InterPro" id="IPR002925">
    <property type="entry name" value="Dienelactn_hydro"/>
</dbReference>
<dbReference type="Gene3D" id="3.40.50.1820">
    <property type="entry name" value="alpha/beta hydrolase"/>
    <property type="match status" value="1"/>
</dbReference>
<keyword evidence="5" id="KW-1185">Reference proteome</keyword>
<evidence type="ECO:0000256" key="2">
    <source>
        <dbReference type="SAM" id="SignalP"/>
    </source>
</evidence>
<dbReference type="InterPro" id="IPR050955">
    <property type="entry name" value="Plant_Biomass_Hydrol_Est"/>
</dbReference>
<evidence type="ECO:0000313" key="5">
    <source>
        <dbReference type="Proteomes" id="UP000318288"/>
    </source>
</evidence>
<feature type="signal peptide" evidence="2">
    <location>
        <begin position="1"/>
        <end position="24"/>
    </location>
</feature>
<evidence type="ECO:0000313" key="4">
    <source>
        <dbReference type="EMBL" id="TWU47254.1"/>
    </source>
</evidence>
<name>A0A5C6EFL5_9BACT</name>
<dbReference type="PANTHER" id="PTHR43037">
    <property type="entry name" value="UNNAMED PRODUCT-RELATED"/>
    <property type="match status" value="1"/>
</dbReference>
<feature type="domain" description="Dienelactone hydrolase" evidence="3">
    <location>
        <begin position="118"/>
        <end position="223"/>
    </location>
</feature>
<dbReference type="SUPFAM" id="SSF53474">
    <property type="entry name" value="alpha/beta-Hydrolases"/>
    <property type="match status" value="1"/>
</dbReference>
<feature type="chain" id="PRO_5022801649" evidence="2">
    <location>
        <begin position="25"/>
        <end position="257"/>
    </location>
</feature>
<comment type="caution">
    <text evidence="4">The sequence shown here is derived from an EMBL/GenBank/DDBJ whole genome shotgun (WGS) entry which is preliminary data.</text>
</comment>
<reference evidence="4 5" key="1">
    <citation type="submission" date="2019-02" db="EMBL/GenBank/DDBJ databases">
        <title>Deep-cultivation of Planctomycetes and their phenomic and genomic characterization uncovers novel biology.</title>
        <authorList>
            <person name="Wiegand S."/>
            <person name="Jogler M."/>
            <person name="Boedeker C."/>
            <person name="Pinto D."/>
            <person name="Vollmers J."/>
            <person name="Rivas-Marin E."/>
            <person name="Kohn T."/>
            <person name="Peeters S.H."/>
            <person name="Heuer A."/>
            <person name="Rast P."/>
            <person name="Oberbeckmann S."/>
            <person name="Bunk B."/>
            <person name="Jeske O."/>
            <person name="Meyerdierks A."/>
            <person name="Storesund J.E."/>
            <person name="Kallscheuer N."/>
            <person name="Luecker S."/>
            <person name="Lage O.M."/>
            <person name="Pohl T."/>
            <person name="Merkel B.J."/>
            <person name="Hornburger P."/>
            <person name="Mueller R.-W."/>
            <person name="Bruemmer F."/>
            <person name="Labrenz M."/>
            <person name="Spormann A.M."/>
            <person name="Op Den Camp H."/>
            <person name="Overmann J."/>
            <person name="Amann R."/>
            <person name="Jetten M.S.M."/>
            <person name="Mascher T."/>
            <person name="Medema M.H."/>
            <person name="Devos D.P."/>
            <person name="Kaster A.-K."/>
            <person name="Ovreas L."/>
            <person name="Rohde M."/>
            <person name="Galperin M.Y."/>
            <person name="Jogler C."/>
        </authorList>
    </citation>
    <scope>NUCLEOTIDE SEQUENCE [LARGE SCALE GENOMIC DNA]</scope>
    <source>
        <strain evidence="4 5">Poly51</strain>
    </source>
</reference>
<protein>
    <submittedName>
        <fullName evidence="4">Prolyl oligopeptidase family protein</fullName>
    </submittedName>
</protein>
<dbReference type="AlphaFoldDB" id="A0A5C6EFL5"/>
<dbReference type="InterPro" id="IPR029058">
    <property type="entry name" value="AB_hydrolase_fold"/>
</dbReference>
<proteinExistence type="predicted"/>
<evidence type="ECO:0000259" key="3">
    <source>
        <dbReference type="Pfam" id="PF01738"/>
    </source>
</evidence>
<evidence type="ECO:0000256" key="1">
    <source>
        <dbReference type="ARBA" id="ARBA00022729"/>
    </source>
</evidence>
<dbReference type="GO" id="GO:0016787">
    <property type="term" value="F:hydrolase activity"/>
    <property type="evidence" value="ECO:0007669"/>
    <property type="project" value="InterPro"/>
</dbReference>
<sequence precursor="true">MFVFERFYSIVVGALAVFASIANAGDQTVERFDNQGASTLHYLLYQPDLDSQAVAQVRTEDGRIPLLLFLHGGGEGGDNIEKVKMHGPPRLIKEGKDFPFFVVSPQNPSTTQFWDDQSLMALVDHLVDRYAVDPSRIYLTGMSRGGFGAWRLAIQNPDRFACLVPICGGGDPPYVRKIKQMPIWVFHGQRDDMIPISESEQMVDALRELGNDVKFTVYPNAKHDAWTETYGNDDLYTWMLEQRIAIQPQSDQTRPAK</sequence>
<dbReference type="EMBL" id="SJPW01000007">
    <property type="protein sequence ID" value="TWU47254.1"/>
    <property type="molecule type" value="Genomic_DNA"/>
</dbReference>
<accession>A0A5C6EFL5</accession>
<organism evidence="4 5">
    <name type="scientific">Rubripirellula tenax</name>
    <dbReference type="NCBI Taxonomy" id="2528015"/>
    <lineage>
        <taxon>Bacteria</taxon>
        <taxon>Pseudomonadati</taxon>
        <taxon>Planctomycetota</taxon>
        <taxon>Planctomycetia</taxon>
        <taxon>Pirellulales</taxon>
        <taxon>Pirellulaceae</taxon>
        <taxon>Rubripirellula</taxon>
    </lineage>
</organism>
<dbReference type="OrthoDB" id="9764953at2"/>
<keyword evidence="1 2" id="KW-0732">Signal</keyword>
<dbReference type="Proteomes" id="UP000318288">
    <property type="component" value="Unassembled WGS sequence"/>
</dbReference>
<dbReference type="RefSeq" id="WP_146460926.1">
    <property type="nucleotide sequence ID" value="NZ_SJPW01000007.1"/>
</dbReference>
<gene>
    <name evidence="4" type="ORF">Poly51_50530</name>
</gene>